<reference evidence="2" key="1">
    <citation type="submission" date="2021-06" db="EMBL/GenBank/DDBJ databases">
        <title>Parelaphostrongylus tenuis whole genome reference sequence.</title>
        <authorList>
            <person name="Garwood T.J."/>
            <person name="Larsen P.A."/>
            <person name="Fountain-Jones N.M."/>
            <person name="Garbe J.R."/>
            <person name="Macchietto M.G."/>
            <person name="Kania S.A."/>
            <person name="Gerhold R.W."/>
            <person name="Richards J.E."/>
            <person name="Wolf T.M."/>
        </authorList>
    </citation>
    <scope>NUCLEOTIDE SEQUENCE</scope>
    <source>
        <strain evidence="2">MNPRO001-30</strain>
        <tissue evidence="2">Meninges</tissue>
    </source>
</reference>
<evidence type="ECO:0000313" key="3">
    <source>
        <dbReference type="Proteomes" id="UP001196413"/>
    </source>
</evidence>
<keyword evidence="3" id="KW-1185">Reference proteome</keyword>
<feature type="region of interest" description="Disordered" evidence="1">
    <location>
        <begin position="1"/>
        <end position="34"/>
    </location>
</feature>
<dbReference type="Proteomes" id="UP001196413">
    <property type="component" value="Unassembled WGS sequence"/>
</dbReference>
<organism evidence="2 3">
    <name type="scientific">Parelaphostrongylus tenuis</name>
    <name type="common">Meningeal worm</name>
    <dbReference type="NCBI Taxonomy" id="148309"/>
    <lineage>
        <taxon>Eukaryota</taxon>
        <taxon>Metazoa</taxon>
        <taxon>Ecdysozoa</taxon>
        <taxon>Nematoda</taxon>
        <taxon>Chromadorea</taxon>
        <taxon>Rhabditida</taxon>
        <taxon>Rhabditina</taxon>
        <taxon>Rhabditomorpha</taxon>
        <taxon>Strongyloidea</taxon>
        <taxon>Metastrongylidae</taxon>
        <taxon>Parelaphostrongylus</taxon>
    </lineage>
</organism>
<evidence type="ECO:0000256" key="1">
    <source>
        <dbReference type="SAM" id="MobiDB-lite"/>
    </source>
</evidence>
<gene>
    <name evidence="2" type="ORF">KIN20_019442</name>
</gene>
<dbReference type="AlphaFoldDB" id="A0AAD5N8R0"/>
<proteinExistence type="predicted"/>
<sequence>MATSSQSLNGHRTPRTNDGKRADNNLKKNGSLNPDENIYFIFFSSPVADLLSFSTIFHFDTCNPRQSTCAST</sequence>
<accession>A0AAD5N8R0</accession>
<name>A0AAD5N8R0_PARTN</name>
<feature type="compositionally biased region" description="Basic and acidic residues" evidence="1">
    <location>
        <begin position="15"/>
        <end position="26"/>
    </location>
</feature>
<feature type="compositionally biased region" description="Polar residues" evidence="1">
    <location>
        <begin position="1"/>
        <end position="10"/>
    </location>
</feature>
<protein>
    <submittedName>
        <fullName evidence="2">Uncharacterized protein</fullName>
    </submittedName>
</protein>
<comment type="caution">
    <text evidence="2">The sequence shown here is derived from an EMBL/GenBank/DDBJ whole genome shotgun (WGS) entry which is preliminary data.</text>
</comment>
<dbReference type="EMBL" id="JAHQIW010003873">
    <property type="protein sequence ID" value="KAJ1360464.1"/>
    <property type="molecule type" value="Genomic_DNA"/>
</dbReference>
<evidence type="ECO:0000313" key="2">
    <source>
        <dbReference type="EMBL" id="KAJ1360464.1"/>
    </source>
</evidence>